<gene>
    <name evidence="3" type="ORF">DH2020_029305</name>
</gene>
<name>A0ABR0VPT4_REHGL</name>
<dbReference type="PANTHER" id="PTHR11802:SF224">
    <property type="entry name" value="SERINE CARBOXYPEPTIDASE-LIKE 7 ISOFORM X1"/>
    <property type="match status" value="1"/>
</dbReference>
<dbReference type="Proteomes" id="UP001318860">
    <property type="component" value="Unassembled WGS sequence"/>
</dbReference>
<protein>
    <recommendedName>
        <fullName evidence="5">Serine carboxypeptidase-like protein</fullName>
    </recommendedName>
</protein>
<accession>A0ABR0VPT4</accession>
<dbReference type="Gene3D" id="3.40.50.1820">
    <property type="entry name" value="alpha/beta hydrolase"/>
    <property type="match status" value="1"/>
</dbReference>
<sequence>MLTWLQYLLLFFLLRFNNATSQSIIKTLPGYPGTLPFKLETGYISVGEENEVQLFYYFIESESDPRKDPLLLWLTGGPGCSGFSGLVYEIGPLAFDVADFDGSLPSFTLNPYSWTKIANIIFIDSPVGTGFSYANTSDGYSSSDTKSAKDNYMFLRKWLSIHPTFVKNRLYIAGDSYGGKITPMVALEIAKGNEAGLEPRMLLQGYIVGNSRTDANKDDNEKIPYAHRMALISDEYFELAKSSCHGEYVNPDPNNVHCSYALQLVKQNYNYVSSYVWANNETVQEALHIRKGTITDWKRCNKSLTYEDNVESVFKDHQLLIAKGFQALAYSGDHDMAVPYMSTLKWIRELNLTVDEAWRTWTVGGQVAGYTEKYKKNQAYLTFATVKARKSF</sequence>
<evidence type="ECO:0000256" key="2">
    <source>
        <dbReference type="SAM" id="SignalP"/>
    </source>
</evidence>
<evidence type="ECO:0000313" key="4">
    <source>
        <dbReference type="Proteomes" id="UP001318860"/>
    </source>
</evidence>
<comment type="caution">
    <text evidence="3">The sequence shown here is derived from an EMBL/GenBank/DDBJ whole genome shotgun (WGS) entry which is preliminary data.</text>
</comment>
<dbReference type="SUPFAM" id="SSF53474">
    <property type="entry name" value="alpha/beta-Hydrolases"/>
    <property type="match status" value="1"/>
</dbReference>
<proteinExistence type="inferred from homology"/>
<dbReference type="PRINTS" id="PR00724">
    <property type="entry name" value="CRBOXYPTASEC"/>
</dbReference>
<keyword evidence="4" id="KW-1185">Reference proteome</keyword>
<dbReference type="InterPro" id="IPR029058">
    <property type="entry name" value="AB_hydrolase_fold"/>
</dbReference>
<evidence type="ECO:0008006" key="5">
    <source>
        <dbReference type="Google" id="ProtNLM"/>
    </source>
</evidence>
<reference evidence="3 4" key="1">
    <citation type="journal article" date="2021" name="Comput. Struct. Biotechnol. J.">
        <title>De novo genome assembly of the potent medicinal plant Rehmannia glutinosa using nanopore technology.</title>
        <authorList>
            <person name="Ma L."/>
            <person name="Dong C."/>
            <person name="Song C."/>
            <person name="Wang X."/>
            <person name="Zheng X."/>
            <person name="Niu Y."/>
            <person name="Chen S."/>
            <person name="Feng W."/>
        </authorList>
    </citation>
    <scope>NUCLEOTIDE SEQUENCE [LARGE SCALE GENOMIC DNA]</scope>
    <source>
        <strain evidence="3">DH-2019</strain>
    </source>
</reference>
<dbReference type="Pfam" id="PF00450">
    <property type="entry name" value="Peptidase_S10"/>
    <property type="match status" value="2"/>
</dbReference>
<organism evidence="3 4">
    <name type="scientific">Rehmannia glutinosa</name>
    <name type="common">Chinese foxglove</name>
    <dbReference type="NCBI Taxonomy" id="99300"/>
    <lineage>
        <taxon>Eukaryota</taxon>
        <taxon>Viridiplantae</taxon>
        <taxon>Streptophyta</taxon>
        <taxon>Embryophyta</taxon>
        <taxon>Tracheophyta</taxon>
        <taxon>Spermatophyta</taxon>
        <taxon>Magnoliopsida</taxon>
        <taxon>eudicotyledons</taxon>
        <taxon>Gunneridae</taxon>
        <taxon>Pentapetalae</taxon>
        <taxon>asterids</taxon>
        <taxon>lamiids</taxon>
        <taxon>Lamiales</taxon>
        <taxon>Orobanchaceae</taxon>
        <taxon>Rehmannieae</taxon>
        <taxon>Rehmannia</taxon>
    </lineage>
</organism>
<dbReference type="InterPro" id="IPR001563">
    <property type="entry name" value="Peptidase_S10"/>
</dbReference>
<comment type="similarity">
    <text evidence="1">Belongs to the peptidase S10 family.</text>
</comment>
<feature type="signal peptide" evidence="2">
    <location>
        <begin position="1"/>
        <end position="19"/>
    </location>
</feature>
<keyword evidence="2" id="KW-0732">Signal</keyword>
<evidence type="ECO:0000256" key="1">
    <source>
        <dbReference type="ARBA" id="ARBA00009431"/>
    </source>
</evidence>
<dbReference type="PANTHER" id="PTHR11802">
    <property type="entry name" value="SERINE PROTEASE FAMILY S10 SERINE CARBOXYPEPTIDASE"/>
    <property type="match status" value="1"/>
</dbReference>
<dbReference type="EMBL" id="JABTTQ020001001">
    <property type="protein sequence ID" value="KAK6136944.1"/>
    <property type="molecule type" value="Genomic_DNA"/>
</dbReference>
<evidence type="ECO:0000313" key="3">
    <source>
        <dbReference type="EMBL" id="KAK6136944.1"/>
    </source>
</evidence>
<feature type="chain" id="PRO_5046733970" description="Serine carboxypeptidase-like protein" evidence="2">
    <location>
        <begin position="20"/>
        <end position="392"/>
    </location>
</feature>